<evidence type="ECO:0000256" key="4">
    <source>
        <dbReference type="ARBA" id="ARBA00022692"/>
    </source>
</evidence>
<dbReference type="PROSITE" id="PS50928">
    <property type="entry name" value="ABC_TM1"/>
    <property type="match status" value="1"/>
</dbReference>
<evidence type="ECO:0000256" key="6">
    <source>
        <dbReference type="ARBA" id="ARBA00023136"/>
    </source>
</evidence>
<dbReference type="InterPro" id="IPR035906">
    <property type="entry name" value="MetI-like_sf"/>
</dbReference>
<evidence type="ECO:0000256" key="5">
    <source>
        <dbReference type="ARBA" id="ARBA00022989"/>
    </source>
</evidence>
<dbReference type="Gene3D" id="1.10.3720.10">
    <property type="entry name" value="MetI-like"/>
    <property type="match status" value="1"/>
</dbReference>
<dbReference type="CDD" id="cd06261">
    <property type="entry name" value="TM_PBP2"/>
    <property type="match status" value="1"/>
</dbReference>
<dbReference type="OrthoDB" id="9806409at2"/>
<keyword evidence="6 7" id="KW-0472">Membrane</keyword>
<organism evidence="9 10">
    <name type="scientific">Butyrivibrio hungatei</name>
    <dbReference type="NCBI Taxonomy" id="185008"/>
    <lineage>
        <taxon>Bacteria</taxon>
        <taxon>Bacillati</taxon>
        <taxon>Bacillota</taxon>
        <taxon>Clostridia</taxon>
        <taxon>Lachnospirales</taxon>
        <taxon>Lachnospiraceae</taxon>
        <taxon>Butyrivibrio</taxon>
    </lineage>
</organism>
<keyword evidence="3" id="KW-1003">Cell membrane</keyword>
<dbReference type="InterPro" id="IPR000515">
    <property type="entry name" value="MetI-like"/>
</dbReference>
<feature type="transmembrane region" description="Helical" evidence="7">
    <location>
        <begin position="238"/>
        <end position="260"/>
    </location>
</feature>
<dbReference type="KEGG" id="bhu:bhn_I1707"/>
<dbReference type="RefSeq" id="WP_071176405.1">
    <property type="nucleotide sequence ID" value="NZ_CP017831.1"/>
</dbReference>
<evidence type="ECO:0000256" key="7">
    <source>
        <dbReference type="RuleBase" id="RU363032"/>
    </source>
</evidence>
<evidence type="ECO:0000313" key="9">
    <source>
        <dbReference type="EMBL" id="AOZ96740.1"/>
    </source>
</evidence>
<evidence type="ECO:0000259" key="8">
    <source>
        <dbReference type="PROSITE" id="PS50928"/>
    </source>
</evidence>
<feature type="domain" description="ABC transmembrane type-1" evidence="8">
    <location>
        <begin position="94"/>
        <end position="303"/>
    </location>
</feature>
<keyword evidence="5 7" id="KW-1133">Transmembrane helix</keyword>
<proteinExistence type="inferred from homology"/>
<sequence length="314" mass="34879">MKYIIKKFFSMIITLVVVSFCVFLAFNVIPGDPALRKLGTEASPELIAQVRHEMGLDDPLIVRYFNWFTSFIHGDMGTSYNYNVPVAGMVLNKVPITLTMAIMSFVLTILVSIPLGIFTAKYENGFIDKAITMINQIIMAIPPFFSGIIITFIFGMIFKLFTPGGFVSYTEDFGGFLRYLIFPSVAIALPKIAMTVKMLRGSLIDEAAKDYTRTAFSRGNNTNGVLYRHVLKNAMIPVITFLGMLLADMVAGSIVIEQVFSIPGISRILLSSISNRDYPVVEAIIMGVAAIVIIINLLVDIIYRIIDPRIEITD</sequence>
<evidence type="ECO:0000313" key="10">
    <source>
        <dbReference type="Proteomes" id="UP000179284"/>
    </source>
</evidence>
<dbReference type="Pfam" id="PF00528">
    <property type="entry name" value="BPD_transp_1"/>
    <property type="match status" value="1"/>
</dbReference>
<reference evidence="10" key="1">
    <citation type="submission" date="2016-10" db="EMBL/GenBank/DDBJ databases">
        <title>The complete genome sequence of the rumen bacterium Butyrivibrio hungatei MB2003.</title>
        <authorList>
            <person name="Palevich N."/>
            <person name="Kelly W.J."/>
            <person name="Leahy S.C."/>
            <person name="Altermann E."/>
            <person name="Rakonjac J."/>
            <person name="Attwood G.T."/>
        </authorList>
    </citation>
    <scope>NUCLEOTIDE SEQUENCE [LARGE SCALE GENOMIC DNA]</scope>
    <source>
        <strain evidence="10">MB2003</strain>
    </source>
</reference>
<keyword evidence="2 7" id="KW-0813">Transport</keyword>
<comment type="similarity">
    <text evidence="7">Belongs to the binding-protein-dependent transport system permease family.</text>
</comment>
<feature type="transmembrane region" description="Helical" evidence="7">
    <location>
        <begin position="12"/>
        <end position="29"/>
    </location>
</feature>
<accession>A0A1D9P2E2</accession>
<evidence type="ECO:0000256" key="3">
    <source>
        <dbReference type="ARBA" id="ARBA00022475"/>
    </source>
</evidence>
<dbReference type="EMBL" id="CP017831">
    <property type="protein sequence ID" value="AOZ96740.1"/>
    <property type="molecule type" value="Genomic_DNA"/>
</dbReference>
<feature type="transmembrane region" description="Helical" evidence="7">
    <location>
        <begin position="137"/>
        <end position="161"/>
    </location>
</feature>
<keyword evidence="10" id="KW-1185">Reference proteome</keyword>
<dbReference type="Pfam" id="PF19300">
    <property type="entry name" value="BPD_transp_1_N"/>
    <property type="match status" value="1"/>
</dbReference>
<evidence type="ECO:0000256" key="2">
    <source>
        <dbReference type="ARBA" id="ARBA00022448"/>
    </source>
</evidence>
<feature type="transmembrane region" description="Helical" evidence="7">
    <location>
        <begin position="280"/>
        <end position="299"/>
    </location>
</feature>
<dbReference type="SUPFAM" id="SSF161098">
    <property type="entry name" value="MetI-like"/>
    <property type="match status" value="1"/>
</dbReference>
<name>A0A1D9P2E2_9FIRM</name>
<dbReference type="Proteomes" id="UP000179284">
    <property type="component" value="Chromosome I"/>
</dbReference>
<evidence type="ECO:0000256" key="1">
    <source>
        <dbReference type="ARBA" id="ARBA00004651"/>
    </source>
</evidence>
<dbReference type="GO" id="GO:0005886">
    <property type="term" value="C:plasma membrane"/>
    <property type="evidence" value="ECO:0007669"/>
    <property type="project" value="UniProtKB-SubCell"/>
</dbReference>
<dbReference type="InterPro" id="IPR045621">
    <property type="entry name" value="BPD_transp_1_N"/>
</dbReference>
<dbReference type="AlphaFoldDB" id="A0A1D9P2E2"/>
<dbReference type="GO" id="GO:0071916">
    <property type="term" value="F:dipeptide transmembrane transporter activity"/>
    <property type="evidence" value="ECO:0007669"/>
    <property type="project" value="TreeGrafter"/>
</dbReference>
<keyword evidence="4 7" id="KW-0812">Transmembrane</keyword>
<comment type="subcellular location">
    <subcellularLocation>
        <location evidence="1 7">Cell membrane</location>
        <topology evidence="1 7">Multi-pass membrane protein</topology>
    </subcellularLocation>
</comment>
<dbReference type="PANTHER" id="PTHR43163">
    <property type="entry name" value="DIPEPTIDE TRANSPORT SYSTEM PERMEASE PROTEIN DPPB-RELATED"/>
    <property type="match status" value="1"/>
</dbReference>
<feature type="transmembrane region" description="Helical" evidence="7">
    <location>
        <begin position="173"/>
        <end position="193"/>
    </location>
</feature>
<protein>
    <submittedName>
        <fullName evidence="9">Nickel/peptide ABC transporter permease protein</fullName>
    </submittedName>
</protein>
<gene>
    <name evidence="9" type="ORF">bhn_I1707</name>
</gene>
<feature type="transmembrane region" description="Helical" evidence="7">
    <location>
        <begin position="96"/>
        <end position="117"/>
    </location>
</feature>
<dbReference type="PANTHER" id="PTHR43163:SF6">
    <property type="entry name" value="DIPEPTIDE TRANSPORT SYSTEM PERMEASE PROTEIN DPPB-RELATED"/>
    <property type="match status" value="1"/>
</dbReference>